<accession>A0A453GEZ1</accession>
<reference evidence="3" key="2">
    <citation type="journal article" date="2017" name="Nat. Plants">
        <title>The Aegilops tauschii genome reveals multiple impacts of transposons.</title>
        <authorList>
            <person name="Zhao G."/>
            <person name="Zou C."/>
            <person name="Li K."/>
            <person name="Wang K."/>
            <person name="Li T."/>
            <person name="Gao L."/>
            <person name="Zhang X."/>
            <person name="Wang H."/>
            <person name="Yang Z."/>
            <person name="Liu X."/>
            <person name="Jiang W."/>
            <person name="Mao L."/>
            <person name="Kong X."/>
            <person name="Jiao Y."/>
            <person name="Jia J."/>
        </authorList>
    </citation>
    <scope>NUCLEOTIDE SEQUENCE [LARGE SCALE GENOMIC DNA]</scope>
    <source>
        <strain evidence="3">cv. AL8/78</strain>
    </source>
</reference>
<organism evidence="2 3">
    <name type="scientific">Aegilops tauschii subsp. strangulata</name>
    <name type="common">Goatgrass</name>
    <dbReference type="NCBI Taxonomy" id="200361"/>
    <lineage>
        <taxon>Eukaryota</taxon>
        <taxon>Viridiplantae</taxon>
        <taxon>Streptophyta</taxon>
        <taxon>Embryophyta</taxon>
        <taxon>Tracheophyta</taxon>
        <taxon>Spermatophyta</taxon>
        <taxon>Magnoliopsida</taxon>
        <taxon>Liliopsida</taxon>
        <taxon>Poales</taxon>
        <taxon>Poaceae</taxon>
        <taxon>BOP clade</taxon>
        <taxon>Pooideae</taxon>
        <taxon>Triticodae</taxon>
        <taxon>Triticeae</taxon>
        <taxon>Triticinae</taxon>
        <taxon>Aegilops</taxon>
    </lineage>
</organism>
<reference evidence="2" key="5">
    <citation type="journal article" date="2021" name="G3 (Bethesda)">
        <title>Aegilops tauschii genome assembly Aet v5.0 features greater sequence contiguity and improved annotation.</title>
        <authorList>
            <person name="Wang L."/>
            <person name="Zhu T."/>
            <person name="Rodriguez J.C."/>
            <person name="Deal K.R."/>
            <person name="Dubcovsky J."/>
            <person name="McGuire P.E."/>
            <person name="Lux T."/>
            <person name="Spannagl M."/>
            <person name="Mayer K.F.X."/>
            <person name="Baldrich P."/>
            <person name="Meyers B.C."/>
            <person name="Huo N."/>
            <person name="Gu Y.Q."/>
            <person name="Zhou H."/>
            <person name="Devos K.M."/>
            <person name="Bennetzen J.L."/>
            <person name="Unver T."/>
            <person name="Budak H."/>
            <person name="Gulick P.J."/>
            <person name="Galiba G."/>
            <person name="Kalapos B."/>
            <person name="Nelson D.R."/>
            <person name="Li P."/>
            <person name="You F.M."/>
            <person name="Luo M.C."/>
            <person name="Dvorak J."/>
        </authorList>
    </citation>
    <scope>NUCLEOTIDE SEQUENCE [LARGE SCALE GENOMIC DNA]</scope>
    <source>
        <strain evidence="2">cv. AL8/78</strain>
    </source>
</reference>
<evidence type="ECO:0000256" key="1">
    <source>
        <dbReference type="SAM" id="Phobius"/>
    </source>
</evidence>
<proteinExistence type="predicted"/>
<dbReference type="EnsemblPlants" id="AET3Gv20986700.9">
    <property type="protein sequence ID" value="AET3Gv20986700.9"/>
    <property type="gene ID" value="AET3Gv20986700"/>
</dbReference>
<name>A0A453GEZ1_AEGTS</name>
<reference evidence="3" key="1">
    <citation type="journal article" date="2014" name="Science">
        <title>Ancient hybridizations among the ancestral genomes of bread wheat.</title>
        <authorList>
            <consortium name="International Wheat Genome Sequencing Consortium,"/>
            <person name="Marcussen T."/>
            <person name="Sandve S.R."/>
            <person name="Heier L."/>
            <person name="Spannagl M."/>
            <person name="Pfeifer M."/>
            <person name="Jakobsen K.S."/>
            <person name="Wulff B.B."/>
            <person name="Steuernagel B."/>
            <person name="Mayer K.F."/>
            <person name="Olsen O.A."/>
        </authorList>
    </citation>
    <scope>NUCLEOTIDE SEQUENCE [LARGE SCALE GENOMIC DNA]</scope>
    <source>
        <strain evidence="3">cv. AL8/78</strain>
    </source>
</reference>
<reference evidence="2" key="3">
    <citation type="journal article" date="2017" name="Nature">
        <title>Genome sequence of the progenitor of the wheat D genome Aegilops tauschii.</title>
        <authorList>
            <person name="Luo M.C."/>
            <person name="Gu Y.Q."/>
            <person name="Puiu D."/>
            <person name="Wang H."/>
            <person name="Twardziok S.O."/>
            <person name="Deal K.R."/>
            <person name="Huo N."/>
            <person name="Zhu T."/>
            <person name="Wang L."/>
            <person name="Wang Y."/>
            <person name="McGuire P.E."/>
            <person name="Liu S."/>
            <person name="Long H."/>
            <person name="Ramasamy R.K."/>
            <person name="Rodriguez J.C."/>
            <person name="Van S.L."/>
            <person name="Yuan L."/>
            <person name="Wang Z."/>
            <person name="Xia Z."/>
            <person name="Xiao L."/>
            <person name="Anderson O.D."/>
            <person name="Ouyang S."/>
            <person name="Liang Y."/>
            <person name="Zimin A.V."/>
            <person name="Pertea G."/>
            <person name="Qi P."/>
            <person name="Bennetzen J.L."/>
            <person name="Dai X."/>
            <person name="Dawson M.W."/>
            <person name="Muller H.G."/>
            <person name="Kugler K."/>
            <person name="Rivarola-Duarte L."/>
            <person name="Spannagl M."/>
            <person name="Mayer K.F.X."/>
            <person name="Lu F.H."/>
            <person name="Bevan M.W."/>
            <person name="Leroy P."/>
            <person name="Li P."/>
            <person name="You F.M."/>
            <person name="Sun Q."/>
            <person name="Liu Z."/>
            <person name="Lyons E."/>
            <person name="Wicker T."/>
            <person name="Salzberg S.L."/>
            <person name="Devos K.M."/>
            <person name="Dvorak J."/>
        </authorList>
    </citation>
    <scope>NUCLEOTIDE SEQUENCE [LARGE SCALE GENOMIC DNA]</scope>
    <source>
        <strain evidence="2">cv. AL8/78</strain>
    </source>
</reference>
<feature type="transmembrane region" description="Helical" evidence="1">
    <location>
        <begin position="67"/>
        <end position="89"/>
    </location>
</feature>
<protein>
    <submittedName>
        <fullName evidence="2">Uncharacterized protein</fullName>
    </submittedName>
</protein>
<keyword evidence="1" id="KW-0812">Transmembrane</keyword>
<dbReference type="AlphaFoldDB" id="A0A453GEZ1"/>
<keyword evidence="1" id="KW-0472">Membrane</keyword>
<reference evidence="2" key="4">
    <citation type="submission" date="2019-03" db="UniProtKB">
        <authorList>
            <consortium name="EnsemblPlants"/>
        </authorList>
    </citation>
    <scope>IDENTIFICATION</scope>
</reference>
<dbReference type="Gramene" id="AET3Gv20986700.9">
    <property type="protein sequence ID" value="AET3Gv20986700.9"/>
    <property type="gene ID" value="AET3Gv20986700"/>
</dbReference>
<keyword evidence="1" id="KW-1133">Transmembrane helix</keyword>
<evidence type="ECO:0000313" key="2">
    <source>
        <dbReference type="EnsemblPlants" id="AET3Gv20986700.9"/>
    </source>
</evidence>
<evidence type="ECO:0000313" key="3">
    <source>
        <dbReference type="Proteomes" id="UP000015105"/>
    </source>
</evidence>
<keyword evidence="3" id="KW-1185">Reference proteome</keyword>
<dbReference type="Proteomes" id="UP000015105">
    <property type="component" value="Chromosome 3D"/>
</dbReference>
<sequence>MRERQNDLRRQIQFVRDEIEASGKREDPSIAEETTLLRGWSTHVGGTVRSIRPNSQAPGGRPRWMPFLCLFVTCFLSGVSPCLLIVVNYCRYSSVNVYCAGSRQPWCCHYCSSTDVIGADPCGRFDVDLA</sequence>